<dbReference type="Pfam" id="PF08309">
    <property type="entry name" value="LVIVD"/>
    <property type="match status" value="2"/>
</dbReference>
<dbReference type="Proteomes" id="UP000488299">
    <property type="component" value="Unassembled WGS sequence"/>
</dbReference>
<organism evidence="1 2">
    <name type="scientific">Rudanella paleaurantiibacter</name>
    <dbReference type="NCBI Taxonomy" id="2614655"/>
    <lineage>
        <taxon>Bacteria</taxon>
        <taxon>Pseudomonadati</taxon>
        <taxon>Bacteroidota</taxon>
        <taxon>Cytophagia</taxon>
        <taxon>Cytophagales</taxon>
        <taxon>Cytophagaceae</taxon>
        <taxon>Rudanella</taxon>
    </lineage>
</organism>
<dbReference type="SUPFAM" id="SSF63829">
    <property type="entry name" value="Calcium-dependent phosphotriesterase"/>
    <property type="match status" value="1"/>
</dbReference>
<evidence type="ECO:0000313" key="1">
    <source>
        <dbReference type="EMBL" id="KAB7733325.1"/>
    </source>
</evidence>
<reference evidence="1 2" key="1">
    <citation type="submission" date="2019-10" db="EMBL/GenBank/DDBJ databases">
        <title>Rudanella paleaurantiibacter sp. nov., isolated from sludge.</title>
        <authorList>
            <person name="Xu S.Q."/>
        </authorList>
    </citation>
    <scope>NUCLEOTIDE SEQUENCE [LARGE SCALE GENOMIC DNA]</scope>
    <source>
        <strain evidence="1 2">HX-22-17</strain>
    </source>
</reference>
<sequence>MSGAGCSGDFGLSKSENSATPGAGIGGSTARFTLLDNTLYVVNSTTLRAYDVSNSMNPIPGRQTKLGFGIETIFPYSGNLFIGTQTGMLIYDASRPGDPRYLSTYTHVLSCDPVVVQGTLAYVTLRSGADCRNNAVAANLLEVIDVSNLQAPRIIRSIPMINPRGLGVDGDVLFVCEGDSGLKMFDLTNPTAPRLMQHLEGVRSYDVIPNRDVLIVTGKDGIYQYSYADRKQLKLLSKLAIEPLA</sequence>
<comment type="caution">
    <text evidence="1">The sequence shown here is derived from an EMBL/GenBank/DDBJ whole genome shotgun (WGS) entry which is preliminary data.</text>
</comment>
<accession>A0A7J5U6C1</accession>
<dbReference type="EMBL" id="WELI01000001">
    <property type="protein sequence ID" value="KAB7733325.1"/>
    <property type="molecule type" value="Genomic_DNA"/>
</dbReference>
<dbReference type="InterPro" id="IPR013211">
    <property type="entry name" value="LVIVD"/>
</dbReference>
<protein>
    <recommendedName>
        <fullName evidence="3">LVIVD repeat-containing protein</fullName>
    </recommendedName>
</protein>
<evidence type="ECO:0000313" key="2">
    <source>
        <dbReference type="Proteomes" id="UP000488299"/>
    </source>
</evidence>
<dbReference type="AlphaFoldDB" id="A0A7J5U6C1"/>
<evidence type="ECO:0008006" key="3">
    <source>
        <dbReference type="Google" id="ProtNLM"/>
    </source>
</evidence>
<proteinExistence type="predicted"/>
<name>A0A7J5U6C1_9BACT</name>
<keyword evidence="2" id="KW-1185">Reference proteome</keyword>
<gene>
    <name evidence="1" type="ORF">F5984_03700</name>
</gene>